<dbReference type="Gene3D" id="3.30.300.30">
    <property type="match status" value="1"/>
</dbReference>
<dbReference type="InterPro" id="IPR042099">
    <property type="entry name" value="ANL_N_sf"/>
</dbReference>
<dbReference type="OrthoDB" id="9803968at2"/>
<reference evidence="6 7" key="1">
    <citation type="submission" date="2015-02" db="EMBL/GenBank/DDBJ databases">
        <title>Physiological reanalysis, assessment of diazotrophy, and genome sequences of multiple isolates of Streptomyces thermoautotrophicus.</title>
        <authorList>
            <person name="MacKellar D.C."/>
            <person name="Lieber L."/>
            <person name="Norman J."/>
            <person name="Bolger A."/>
            <person name="Tobin C."/>
            <person name="Murray J.W."/>
            <person name="Prell J."/>
        </authorList>
    </citation>
    <scope>NUCLEOTIDE SEQUENCE [LARGE SCALE GENOMIC DNA]</scope>
    <source>
        <strain evidence="6 7">UBT1</strain>
    </source>
</reference>
<dbReference type="GO" id="GO:0031956">
    <property type="term" value="F:medium-chain fatty acid-CoA ligase activity"/>
    <property type="evidence" value="ECO:0007669"/>
    <property type="project" value="TreeGrafter"/>
</dbReference>
<dbReference type="GO" id="GO:0006631">
    <property type="term" value="P:fatty acid metabolic process"/>
    <property type="evidence" value="ECO:0007669"/>
    <property type="project" value="TreeGrafter"/>
</dbReference>
<dbReference type="InterPro" id="IPR025110">
    <property type="entry name" value="AMP-bd_C"/>
</dbReference>
<organism evidence="6 7">
    <name type="scientific">Carbonactinospora thermoautotrophica</name>
    <dbReference type="NCBI Taxonomy" id="1469144"/>
    <lineage>
        <taxon>Bacteria</taxon>
        <taxon>Bacillati</taxon>
        <taxon>Actinomycetota</taxon>
        <taxon>Actinomycetes</taxon>
        <taxon>Kitasatosporales</taxon>
        <taxon>Carbonactinosporaceae</taxon>
        <taxon>Carbonactinospora</taxon>
    </lineage>
</organism>
<evidence type="ECO:0000259" key="5">
    <source>
        <dbReference type="Pfam" id="PF13193"/>
    </source>
</evidence>
<keyword evidence="2" id="KW-0436">Ligase</keyword>
<dbReference type="AlphaFoldDB" id="A0A132MIJ3"/>
<gene>
    <name evidence="6" type="ORF">TH66_18620</name>
</gene>
<proteinExistence type="inferred from homology"/>
<dbReference type="InterPro" id="IPR045851">
    <property type="entry name" value="AMP-bd_C_sf"/>
</dbReference>
<evidence type="ECO:0000256" key="1">
    <source>
        <dbReference type="ARBA" id="ARBA00006432"/>
    </source>
</evidence>
<dbReference type="Proteomes" id="UP000070659">
    <property type="component" value="Unassembled WGS sequence"/>
</dbReference>
<comment type="caution">
    <text evidence="6">The sequence shown here is derived from an EMBL/GenBank/DDBJ whole genome shotgun (WGS) entry which is preliminary data.</text>
</comment>
<dbReference type="InterPro" id="IPR020845">
    <property type="entry name" value="AMP-binding_CS"/>
</dbReference>
<evidence type="ECO:0000256" key="3">
    <source>
        <dbReference type="SAM" id="MobiDB-lite"/>
    </source>
</evidence>
<dbReference type="InterPro" id="IPR000873">
    <property type="entry name" value="AMP-dep_synth/lig_dom"/>
</dbReference>
<feature type="region of interest" description="Disordered" evidence="3">
    <location>
        <begin position="486"/>
        <end position="505"/>
    </location>
</feature>
<evidence type="ECO:0008006" key="8">
    <source>
        <dbReference type="Google" id="ProtNLM"/>
    </source>
</evidence>
<sequence>MVQNLSDLVRNAARAAPGRAALIVGGDSAGDQRLTWAELDARVDAMAVGLGRRGLTPGDRVALLLGNTPEFVITYFGALRAGLVALPVHTGYTGAELRRVIADARPGLVVYDERGAEAVAAAQVPALAVGSPEYAELASRSPTQPVDSGRGGEDLAVLGYTAGTTGEPKAAMLSHRALLANLEQCARIDPPPLAGDDVVLIALPLFHLYALNTALGGVAHMAATAVLVDRFDPDETLRLVRRHGVTNIPGVPGMYASWLGCSGLREALASVRLLVSGAVPLPPAMLKEWITVTGQPVFEGYGLTEAAPVLTSTLCTGKVKPGSVGRALPGIELRLVDEDGDDVDEGDPGEIVVRGANLFSGYWPDGSGGPDPDGWFRTGDVAYADEDGDLFLVDRRKELIIVNGFNVYPSEVEEAIREHPDVAEAAVIGVPDPATGEAVTAYVVPRPGAELTAEDVLAHCAGRLARFKSPSHVRIVSDLPRSTTGKIAKGRLRARERARRPEEDE</sequence>
<dbReference type="Pfam" id="PF13193">
    <property type="entry name" value="AMP-binding_C"/>
    <property type="match status" value="1"/>
</dbReference>
<dbReference type="PANTHER" id="PTHR43201:SF5">
    <property type="entry name" value="MEDIUM-CHAIN ACYL-COA LIGASE ACSF2, MITOCHONDRIAL"/>
    <property type="match status" value="1"/>
</dbReference>
<comment type="similarity">
    <text evidence="1">Belongs to the ATP-dependent AMP-binding enzyme family.</text>
</comment>
<dbReference type="Pfam" id="PF00501">
    <property type="entry name" value="AMP-binding"/>
    <property type="match status" value="1"/>
</dbReference>
<dbReference type="RefSeq" id="WP_066883909.1">
    <property type="nucleotide sequence ID" value="NZ_JYIJ01000019.1"/>
</dbReference>
<dbReference type="SUPFAM" id="SSF56801">
    <property type="entry name" value="Acetyl-CoA synthetase-like"/>
    <property type="match status" value="1"/>
</dbReference>
<evidence type="ECO:0000256" key="2">
    <source>
        <dbReference type="ARBA" id="ARBA00022598"/>
    </source>
</evidence>
<feature type="domain" description="AMP-binding enzyme C-terminal" evidence="5">
    <location>
        <begin position="411"/>
        <end position="486"/>
    </location>
</feature>
<name>A0A132MIJ3_9ACTN</name>
<dbReference type="EMBL" id="JYIJ01000019">
    <property type="protein sequence ID" value="KWW97589.1"/>
    <property type="molecule type" value="Genomic_DNA"/>
</dbReference>
<accession>A0A132MIJ3</accession>
<evidence type="ECO:0000259" key="4">
    <source>
        <dbReference type="Pfam" id="PF00501"/>
    </source>
</evidence>
<protein>
    <recommendedName>
        <fullName evidence="8">Long-chain acyl-CoA synthetase</fullName>
    </recommendedName>
</protein>
<dbReference type="PANTHER" id="PTHR43201">
    <property type="entry name" value="ACYL-COA SYNTHETASE"/>
    <property type="match status" value="1"/>
</dbReference>
<evidence type="ECO:0000313" key="6">
    <source>
        <dbReference type="EMBL" id="KWW97589.1"/>
    </source>
</evidence>
<evidence type="ECO:0000313" key="7">
    <source>
        <dbReference type="Proteomes" id="UP000070659"/>
    </source>
</evidence>
<dbReference type="Gene3D" id="3.40.50.12780">
    <property type="entry name" value="N-terminal domain of ligase-like"/>
    <property type="match status" value="1"/>
</dbReference>
<dbReference type="PROSITE" id="PS00455">
    <property type="entry name" value="AMP_BINDING"/>
    <property type="match status" value="1"/>
</dbReference>
<feature type="domain" description="AMP-dependent synthetase/ligase" evidence="4">
    <location>
        <begin position="10"/>
        <end position="363"/>
    </location>
</feature>
<dbReference type="PATRIC" id="fig|1469144.8.peg.293"/>
<feature type="compositionally biased region" description="Basic and acidic residues" evidence="3">
    <location>
        <begin position="493"/>
        <end position="505"/>
    </location>
</feature>